<dbReference type="GO" id="GO:0006882">
    <property type="term" value="P:intracellular zinc ion homeostasis"/>
    <property type="evidence" value="ECO:0007669"/>
    <property type="project" value="TreeGrafter"/>
</dbReference>
<evidence type="ECO:0000256" key="2">
    <source>
        <dbReference type="ARBA" id="ARBA00022692"/>
    </source>
</evidence>
<dbReference type="Proteomes" id="UP000236845">
    <property type="component" value="Unassembled WGS sequence"/>
</dbReference>
<dbReference type="AlphaFoldDB" id="A0A2H0YT21"/>
<dbReference type="GO" id="GO:0005385">
    <property type="term" value="F:zinc ion transmembrane transporter activity"/>
    <property type="evidence" value="ECO:0007669"/>
    <property type="project" value="TreeGrafter"/>
</dbReference>
<feature type="transmembrane region" description="Helical" evidence="5">
    <location>
        <begin position="7"/>
        <end position="25"/>
    </location>
</feature>
<comment type="subcellular location">
    <subcellularLocation>
        <location evidence="1">Membrane</location>
        <topology evidence="1">Multi-pass membrane protein</topology>
    </subcellularLocation>
</comment>
<dbReference type="InterPro" id="IPR003689">
    <property type="entry name" value="ZIP"/>
</dbReference>
<feature type="transmembrane region" description="Helical" evidence="5">
    <location>
        <begin position="31"/>
        <end position="52"/>
    </location>
</feature>
<name>A0A2H0YT21_9BACT</name>
<organism evidence="6 7">
    <name type="scientific">Candidatus Kerfeldbacteria bacterium CG08_land_8_20_14_0_20_43_14</name>
    <dbReference type="NCBI Taxonomy" id="2014246"/>
    <lineage>
        <taxon>Bacteria</taxon>
        <taxon>Candidatus Kerfeldiibacteriota</taxon>
    </lineage>
</organism>
<evidence type="ECO:0000313" key="7">
    <source>
        <dbReference type="Proteomes" id="UP000236845"/>
    </source>
</evidence>
<evidence type="ECO:0000256" key="4">
    <source>
        <dbReference type="ARBA" id="ARBA00023136"/>
    </source>
</evidence>
<dbReference type="EMBL" id="PEXW01000018">
    <property type="protein sequence ID" value="PIS40902.1"/>
    <property type="molecule type" value="Genomic_DNA"/>
</dbReference>
<sequence>MFSIVSVFAVSLISLIGVFTLSIQANKFKKWLLYMVSFAAGAMLGDGFIHLLPESIAKNRSVESISFSILAGIVIFFILEKIIFWRHCHQPTSENHIHPVGPINLIGDGFHNFIDGIIIAASYIVSIPLGVATTVAVLMHEIPQEIGDFGVLLHAGYTRKQAIGFNFLSASAATLGTIITLLVGEKAGGIVDFLLPFTIGGFIYIAAADLIPEVHHERHTSQSFLQLFYFLLGIGLMALLLLIG</sequence>
<keyword evidence="2 5" id="KW-0812">Transmembrane</keyword>
<feature type="transmembrane region" description="Helical" evidence="5">
    <location>
        <begin position="117"/>
        <end position="142"/>
    </location>
</feature>
<keyword evidence="3 5" id="KW-1133">Transmembrane helix</keyword>
<feature type="transmembrane region" description="Helical" evidence="5">
    <location>
        <begin position="190"/>
        <end position="211"/>
    </location>
</feature>
<comment type="caution">
    <text evidence="6">The sequence shown here is derived from an EMBL/GenBank/DDBJ whole genome shotgun (WGS) entry which is preliminary data.</text>
</comment>
<reference evidence="7" key="1">
    <citation type="submission" date="2017-09" db="EMBL/GenBank/DDBJ databases">
        <title>Depth-based differentiation of microbial function through sediment-hosted aquifers and enrichment of novel symbionts in the deep terrestrial subsurface.</title>
        <authorList>
            <person name="Probst A.J."/>
            <person name="Ladd B."/>
            <person name="Jarett J.K."/>
            <person name="Geller-Mcgrath D.E."/>
            <person name="Sieber C.M.K."/>
            <person name="Emerson J.B."/>
            <person name="Anantharaman K."/>
            <person name="Thomas B.C."/>
            <person name="Malmstrom R."/>
            <person name="Stieglmeier M."/>
            <person name="Klingl A."/>
            <person name="Woyke T."/>
            <person name="Ryan C.M."/>
            <person name="Banfield J.F."/>
        </authorList>
    </citation>
    <scope>NUCLEOTIDE SEQUENCE [LARGE SCALE GENOMIC DNA]</scope>
</reference>
<feature type="transmembrane region" description="Helical" evidence="5">
    <location>
        <begin position="163"/>
        <end position="184"/>
    </location>
</feature>
<dbReference type="PANTHER" id="PTHR16950:SF16">
    <property type="entry name" value="ZINC TRANSPORTER ZIP13"/>
    <property type="match status" value="1"/>
</dbReference>
<keyword evidence="4 5" id="KW-0472">Membrane</keyword>
<dbReference type="GO" id="GO:0016020">
    <property type="term" value="C:membrane"/>
    <property type="evidence" value="ECO:0007669"/>
    <property type="project" value="UniProtKB-SubCell"/>
</dbReference>
<evidence type="ECO:0000313" key="6">
    <source>
        <dbReference type="EMBL" id="PIS40902.1"/>
    </source>
</evidence>
<evidence type="ECO:0000256" key="5">
    <source>
        <dbReference type="SAM" id="Phobius"/>
    </source>
</evidence>
<feature type="transmembrane region" description="Helical" evidence="5">
    <location>
        <begin position="64"/>
        <end position="85"/>
    </location>
</feature>
<protein>
    <submittedName>
        <fullName evidence="6">ZIP family metal transporter</fullName>
    </submittedName>
</protein>
<gene>
    <name evidence="6" type="ORF">COT26_00870</name>
</gene>
<dbReference type="PANTHER" id="PTHR16950">
    <property type="entry name" value="ZINC TRANSPORTER SLC39A7 HISTIDINE-RICH MEMBRANE PROTEIN KE4"/>
    <property type="match status" value="1"/>
</dbReference>
<proteinExistence type="predicted"/>
<dbReference type="Pfam" id="PF02535">
    <property type="entry name" value="Zip"/>
    <property type="match status" value="2"/>
</dbReference>
<feature type="transmembrane region" description="Helical" evidence="5">
    <location>
        <begin position="223"/>
        <end position="243"/>
    </location>
</feature>
<evidence type="ECO:0000256" key="3">
    <source>
        <dbReference type="ARBA" id="ARBA00022989"/>
    </source>
</evidence>
<accession>A0A2H0YT21</accession>
<evidence type="ECO:0000256" key="1">
    <source>
        <dbReference type="ARBA" id="ARBA00004141"/>
    </source>
</evidence>